<proteinExistence type="predicted"/>
<dbReference type="GO" id="GO:0005737">
    <property type="term" value="C:cytoplasm"/>
    <property type="evidence" value="ECO:0007669"/>
    <property type="project" value="TreeGrafter"/>
</dbReference>
<evidence type="ECO:0000313" key="3">
    <source>
        <dbReference type="Proteomes" id="UP001190700"/>
    </source>
</evidence>
<dbReference type="InterPro" id="IPR008978">
    <property type="entry name" value="HSP20-like_chaperone"/>
</dbReference>
<dbReference type="SUPFAM" id="SSF49764">
    <property type="entry name" value="HSP20-like chaperones"/>
    <property type="match status" value="1"/>
</dbReference>
<name>A0AAE0C783_9CHLO</name>
<comment type="caution">
    <text evidence="2">The sequence shown here is derived from an EMBL/GenBank/DDBJ whole genome shotgun (WGS) entry which is preliminary data.</text>
</comment>
<dbReference type="Pfam" id="PF04969">
    <property type="entry name" value="CS"/>
    <property type="match status" value="1"/>
</dbReference>
<dbReference type="GO" id="GO:0051082">
    <property type="term" value="F:unfolded protein binding"/>
    <property type="evidence" value="ECO:0007669"/>
    <property type="project" value="TreeGrafter"/>
</dbReference>
<sequence length="246" mass="27518">MSRIDYSKWDNIDVSDDEDEFLRPEVTKVEPGSTVTIGGRNSTVVSQSSVLPAGAPAEGATVQIDDSGLTRNGGATTSYLWSQTQAECVLRVIAPPNTRARDVQVDLRDQHIRVTLKGSPETVLLDDKLLHPVQIYGDDGEKETVDWQVTDWSTDAQQRRLVNVTMLKVVPGHNMMAPGEGVVFWWKAMFEGGPEIDTTVIADRKQKNVQQMQEVWEQAQAMFKEKVANRQPIVLPHREDMSDEDD</sequence>
<organism evidence="2 3">
    <name type="scientific">Cymbomonas tetramitiformis</name>
    <dbReference type="NCBI Taxonomy" id="36881"/>
    <lineage>
        <taxon>Eukaryota</taxon>
        <taxon>Viridiplantae</taxon>
        <taxon>Chlorophyta</taxon>
        <taxon>Pyramimonadophyceae</taxon>
        <taxon>Pyramimonadales</taxon>
        <taxon>Pyramimonadaceae</taxon>
        <taxon>Cymbomonas</taxon>
    </lineage>
</organism>
<dbReference type="GO" id="GO:0006457">
    <property type="term" value="P:protein folding"/>
    <property type="evidence" value="ECO:0007669"/>
    <property type="project" value="TreeGrafter"/>
</dbReference>
<dbReference type="InterPro" id="IPR037898">
    <property type="entry name" value="NudC_fam"/>
</dbReference>
<gene>
    <name evidence="2" type="ORF">CYMTET_41929</name>
</gene>
<dbReference type="EMBL" id="LGRX02027936">
    <property type="protein sequence ID" value="KAK3248607.1"/>
    <property type="molecule type" value="Genomic_DNA"/>
</dbReference>
<reference evidence="2 3" key="1">
    <citation type="journal article" date="2015" name="Genome Biol. Evol.">
        <title>Comparative Genomics of a Bacterivorous Green Alga Reveals Evolutionary Causalities and Consequences of Phago-Mixotrophic Mode of Nutrition.</title>
        <authorList>
            <person name="Burns J.A."/>
            <person name="Paasch A."/>
            <person name="Narechania A."/>
            <person name="Kim E."/>
        </authorList>
    </citation>
    <scope>NUCLEOTIDE SEQUENCE [LARGE SCALE GENOMIC DNA]</scope>
    <source>
        <strain evidence="2 3">PLY_AMNH</strain>
    </source>
</reference>
<dbReference type="AlphaFoldDB" id="A0AAE0C783"/>
<protein>
    <recommendedName>
        <fullName evidence="1">CS domain-containing protein</fullName>
    </recommendedName>
</protein>
<dbReference type="InterPro" id="IPR007052">
    <property type="entry name" value="CS_dom"/>
</dbReference>
<dbReference type="PROSITE" id="PS51203">
    <property type="entry name" value="CS"/>
    <property type="match status" value="1"/>
</dbReference>
<feature type="domain" description="CS" evidence="1">
    <location>
        <begin position="74"/>
        <end position="190"/>
    </location>
</feature>
<evidence type="ECO:0000259" key="1">
    <source>
        <dbReference type="PROSITE" id="PS51203"/>
    </source>
</evidence>
<accession>A0AAE0C783</accession>
<keyword evidence="3" id="KW-1185">Reference proteome</keyword>
<dbReference type="PANTHER" id="PTHR12356:SF19">
    <property type="entry name" value="NUDC DOMAIN-CONTAINING PROTEIN 3"/>
    <property type="match status" value="1"/>
</dbReference>
<evidence type="ECO:0000313" key="2">
    <source>
        <dbReference type="EMBL" id="KAK3248607.1"/>
    </source>
</evidence>
<dbReference type="Proteomes" id="UP001190700">
    <property type="component" value="Unassembled WGS sequence"/>
</dbReference>
<dbReference type="Gene3D" id="2.60.40.790">
    <property type="match status" value="1"/>
</dbReference>
<dbReference type="PANTHER" id="PTHR12356">
    <property type="entry name" value="NUCLEAR MOVEMENT PROTEIN NUDC"/>
    <property type="match status" value="1"/>
</dbReference>